<reference evidence="1 2" key="1">
    <citation type="submission" date="2013-08" db="EMBL/GenBank/DDBJ databases">
        <authorList>
            <person name="Weinstock G."/>
            <person name="Sodergren E."/>
            <person name="Wylie T."/>
            <person name="Fulton L."/>
            <person name="Fulton R."/>
            <person name="Fronick C."/>
            <person name="O'Laughlin M."/>
            <person name="Godfrey J."/>
            <person name="Miner T."/>
            <person name="Herter B."/>
            <person name="Appelbaum E."/>
            <person name="Cordes M."/>
            <person name="Lek S."/>
            <person name="Wollam A."/>
            <person name="Pepin K.H."/>
            <person name="Palsikar V.B."/>
            <person name="Mitreva M."/>
            <person name="Wilson R.K."/>
        </authorList>
    </citation>
    <scope>NUCLEOTIDE SEQUENCE [LARGE SCALE GENOMIC DNA]</scope>
    <source>
        <strain evidence="1 2">ATCC 12856</strain>
    </source>
</reference>
<feature type="non-terminal residue" evidence="1">
    <location>
        <position position="1"/>
    </location>
</feature>
<dbReference type="Proteomes" id="UP000016511">
    <property type="component" value="Unassembled WGS sequence"/>
</dbReference>
<name>U1WTV8_ANEAE</name>
<gene>
    <name evidence="1" type="ORF">HMPREF0083_05571</name>
</gene>
<evidence type="ECO:0000313" key="1">
    <source>
        <dbReference type="EMBL" id="ERI05678.1"/>
    </source>
</evidence>
<keyword evidence="2" id="KW-1185">Reference proteome</keyword>
<evidence type="ECO:0000313" key="2">
    <source>
        <dbReference type="Proteomes" id="UP000016511"/>
    </source>
</evidence>
<protein>
    <submittedName>
        <fullName evidence="1">Uncharacterized protein</fullName>
    </submittedName>
</protein>
<dbReference type="AlphaFoldDB" id="U1WTV8"/>
<accession>U1WTV8</accession>
<dbReference type="EMBL" id="AWSJ01000348">
    <property type="protein sequence ID" value="ERI05678.1"/>
    <property type="molecule type" value="Genomic_DNA"/>
</dbReference>
<comment type="caution">
    <text evidence="1">The sequence shown here is derived from an EMBL/GenBank/DDBJ whole genome shotgun (WGS) entry which is preliminary data.</text>
</comment>
<organism evidence="1 2">
    <name type="scientific">Aneurinibacillus aneurinilyticus ATCC 12856</name>
    <dbReference type="NCBI Taxonomy" id="649747"/>
    <lineage>
        <taxon>Bacteria</taxon>
        <taxon>Bacillati</taxon>
        <taxon>Bacillota</taxon>
        <taxon>Bacilli</taxon>
        <taxon>Bacillales</taxon>
        <taxon>Paenibacillaceae</taxon>
        <taxon>Aneurinibacillus group</taxon>
        <taxon>Aneurinibacillus</taxon>
    </lineage>
</organism>
<dbReference type="HOGENOM" id="CLU_2966026_0_0_9"/>
<proteinExistence type="predicted"/>
<sequence>YIPLRSDKTPFVTATTKEFVNFISHYVQIKPLKTKRTKTFMDQGFHRLKKKSKISFLQ</sequence>